<reference evidence="1" key="1">
    <citation type="submission" date="2018-05" db="EMBL/GenBank/DDBJ databases">
        <authorList>
            <person name="Lanie J.A."/>
            <person name="Ng W.-L."/>
            <person name="Kazmierczak K.M."/>
            <person name="Andrzejewski T.M."/>
            <person name="Davidsen T.M."/>
            <person name="Wayne K.J."/>
            <person name="Tettelin H."/>
            <person name="Glass J.I."/>
            <person name="Rusch D."/>
            <person name="Podicherti R."/>
            <person name="Tsui H.-C.T."/>
            <person name="Winkler M.E."/>
        </authorList>
    </citation>
    <scope>NUCLEOTIDE SEQUENCE</scope>
</reference>
<gene>
    <name evidence="1" type="ORF">METZ01_LOCUS486156</name>
</gene>
<evidence type="ECO:0000313" key="1">
    <source>
        <dbReference type="EMBL" id="SVE33302.1"/>
    </source>
</evidence>
<protein>
    <recommendedName>
        <fullName evidence="2">Cobalamin-independent methionine synthase MetE C-terminal/archaeal domain-containing protein</fullName>
    </recommendedName>
</protein>
<dbReference type="AlphaFoldDB" id="A0A383CM78"/>
<accession>A0A383CM78</accession>
<dbReference type="EMBL" id="UINC01210025">
    <property type="protein sequence ID" value="SVE33302.1"/>
    <property type="molecule type" value="Genomic_DNA"/>
</dbReference>
<organism evidence="1">
    <name type="scientific">marine metagenome</name>
    <dbReference type="NCBI Taxonomy" id="408172"/>
    <lineage>
        <taxon>unclassified sequences</taxon>
        <taxon>metagenomes</taxon>
        <taxon>ecological metagenomes</taxon>
    </lineage>
</organism>
<proteinExistence type="predicted"/>
<feature type="non-terminal residue" evidence="1">
    <location>
        <position position="57"/>
    </location>
</feature>
<name>A0A383CM78_9ZZZZ</name>
<sequence length="57" mass="6237">MGLLTTTIGAYPKPEYVKLPDWFGNLDTSDPTRGWAEALNAMGDDVNSILERGTHEA</sequence>
<evidence type="ECO:0008006" key="2">
    <source>
        <dbReference type="Google" id="ProtNLM"/>
    </source>
</evidence>